<gene>
    <name evidence="1" type="ORF">ACFQ14_16700</name>
</gene>
<organism evidence="1 2">
    <name type="scientific">Pseudahrensia aquimaris</name>
    <dbReference type="NCBI Taxonomy" id="744461"/>
    <lineage>
        <taxon>Bacteria</taxon>
        <taxon>Pseudomonadati</taxon>
        <taxon>Pseudomonadota</taxon>
        <taxon>Alphaproteobacteria</taxon>
        <taxon>Hyphomicrobiales</taxon>
        <taxon>Ahrensiaceae</taxon>
        <taxon>Pseudahrensia</taxon>
    </lineage>
</organism>
<evidence type="ECO:0000313" key="1">
    <source>
        <dbReference type="EMBL" id="MFD0918044.1"/>
    </source>
</evidence>
<accession>A0ABW3FMF3</accession>
<dbReference type="EMBL" id="JBHTJV010000026">
    <property type="protein sequence ID" value="MFD0918044.1"/>
    <property type="molecule type" value="Genomic_DNA"/>
</dbReference>
<dbReference type="Proteomes" id="UP001597101">
    <property type="component" value="Unassembled WGS sequence"/>
</dbReference>
<evidence type="ECO:0000313" key="2">
    <source>
        <dbReference type="Proteomes" id="UP001597101"/>
    </source>
</evidence>
<keyword evidence="2" id="KW-1185">Reference proteome</keyword>
<protein>
    <submittedName>
        <fullName evidence="1">Uncharacterized protein</fullName>
    </submittedName>
</protein>
<dbReference type="RefSeq" id="WP_377213893.1">
    <property type="nucleotide sequence ID" value="NZ_JBHTJV010000026.1"/>
</dbReference>
<reference evidence="2" key="1">
    <citation type="journal article" date="2019" name="Int. J. Syst. Evol. Microbiol.">
        <title>The Global Catalogue of Microorganisms (GCM) 10K type strain sequencing project: providing services to taxonomists for standard genome sequencing and annotation.</title>
        <authorList>
            <consortium name="The Broad Institute Genomics Platform"/>
            <consortium name="The Broad Institute Genome Sequencing Center for Infectious Disease"/>
            <person name="Wu L."/>
            <person name="Ma J."/>
        </authorList>
    </citation>
    <scope>NUCLEOTIDE SEQUENCE [LARGE SCALE GENOMIC DNA]</scope>
    <source>
        <strain evidence="2">CCUG 60023</strain>
    </source>
</reference>
<proteinExistence type="predicted"/>
<comment type="caution">
    <text evidence="1">The sequence shown here is derived from an EMBL/GenBank/DDBJ whole genome shotgun (WGS) entry which is preliminary data.</text>
</comment>
<name>A0ABW3FMF3_9HYPH</name>
<sequence length="78" mass="8551">MSDKGALVSADALEYIEEMLTQLRSLSEEQNQHFLSYLIEMAMVEAGTLHKISAGEILTNEGSASPEELARAYMDGTL</sequence>